<organism evidence="1">
    <name type="scientific">marine sediment metagenome</name>
    <dbReference type="NCBI Taxonomy" id="412755"/>
    <lineage>
        <taxon>unclassified sequences</taxon>
        <taxon>metagenomes</taxon>
        <taxon>ecological metagenomes</taxon>
    </lineage>
</organism>
<evidence type="ECO:0000313" key="1">
    <source>
        <dbReference type="EMBL" id="KKL59567.1"/>
    </source>
</evidence>
<sequence length="160" mass="19129">MDVRKFLPNANMLIYSQFIKITNINQLFKDQNYMFIMYRSKINFGHWTVLIKRKNILEFFDPYGCMIDSELSWIPKDLRKRFGQSKKLLTRLLIDSPFKIHYSQFKFQGPDSMTCGRWCLLRCILRDLNENQFHALINKARKSFGKNKSNDQLAVFLTRA</sequence>
<gene>
    <name evidence="1" type="ORF">LCGC14_2214020</name>
</gene>
<protein>
    <recommendedName>
        <fullName evidence="2">Ubiquitin-like protease family profile domain-containing protein</fullName>
    </recommendedName>
</protein>
<dbReference type="EMBL" id="LAZR01029442">
    <property type="protein sequence ID" value="KKL59567.1"/>
    <property type="molecule type" value="Genomic_DNA"/>
</dbReference>
<name>A0A0F9G8K0_9ZZZZ</name>
<accession>A0A0F9G8K0</accession>
<dbReference type="AlphaFoldDB" id="A0A0F9G8K0"/>
<evidence type="ECO:0008006" key="2">
    <source>
        <dbReference type="Google" id="ProtNLM"/>
    </source>
</evidence>
<comment type="caution">
    <text evidence="1">The sequence shown here is derived from an EMBL/GenBank/DDBJ whole genome shotgun (WGS) entry which is preliminary data.</text>
</comment>
<dbReference type="Gene3D" id="3.40.395.10">
    <property type="entry name" value="Adenoviral Proteinase, Chain A"/>
    <property type="match status" value="1"/>
</dbReference>
<proteinExistence type="predicted"/>
<reference evidence="1" key="1">
    <citation type="journal article" date="2015" name="Nature">
        <title>Complex archaea that bridge the gap between prokaryotes and eukaryotes.</title>
        <authorList>
            <person name="Spang A."/>
            <person name="Saw J.H."/>
            <person name="Jorgensen S.L."/>
            <person name="Zaremba-Niedzwiedzka K."/>
            <person name="Martijn J."/>
            <person name="Lind A.E."/>
            <person name="van Eijk R."/>
            <person name="Schleper C."/>
            <person name="Guy L."/>
            <person name="Ettema T.J."/>
        </authorList>
    </citation>
    <scope>NUCLEOTIDE SEQUENCE</scope>
</reference>